<gene>
    <name evidence="8" type="ORF">FHX47_001863</name>
</gene>
<dbReference type="InterPro" id="IPR028081">
    <property type="entry name" value="Leu-bd"/>
</dbReference>
<dbReference type="PANTHER" id="PTHR47235:SF1">
    <property type="entry name" value="BLR6548 PROTEIN"/>
    <property type="match status" value="1"/>
</dbReference>
<evidence type="ECO:0000313" key="9">
    <source>
        <dbReference type="Proteomes" id="UP000547528"/>
    </source>
</evidence>
<dbReference type="Pfam" id="PF13458">
    <property type="entry name" value="Peripla_BP_6"/>
    <property type="match status" value="1"/>
</dbReference>
<dbReference type="GO" id="GO:0006865">
    <property type="term" value="P:amino acid transport"/>
    <property type="evidence" value="ECO:0007669"/>
    <property type="project" value="UniProtKB-KW"/>
</dbReference>
<evidence type="ECO:0000259" key="7">
    <source>
        <dbReference type="Pfam" id="PF13458"/>
    </source>
</evidence>
<dbReference type="CDD" id="cd06334">
    <property type="entry name" value="PBP1_ABC_ligand_binding-like"/>
    <property type="match status" value="1"/>
</dbReference>
<sequence>MKTPRHLKVIGALAAGSFVLSACGGDDVTSADSDAPIKIGGIMDESGATGDVGAPYSDGVAAYVDYINEDGGINGREIDADLNDYAYEIPQAEDLYRRYVSDGVVAVMGWGTGDTEALRTKVANDELPFISGSFSEDLTDIESSPYNFLIAPTYSDQMRIALNWVAEESGGGAEVAVLHNDSPFGTSPVSDGEAWIEEQGFDIEYSAHPIPSGTTNFAGLLSQVSSADYIVVQDVAAPCSQLARDIENQGGDQTIIGLNWCSSELFITSAGEAAEGHMMIQPIAPLAAEKPGHEQIVDYVEANGENPDEKVVSYVQGWYAMHIMAEGIRHTLDEGNDLTGANIRESLETMGPIETGEVIGEGPVEFSTESHRGSSSSGIYTVENGEMTEVEAGVQP</sequence>
<evidence type="ECO:0000256" key="4">
    <source>
        <dbReference type="ARBA" id="ARBA00022970"/>
    </source>
</evidence>
<evidence type="ECO:0000313" key="8">
    <source>
        <dbReference type="EMBL" id="MBB3668234.1"/>
    </source>
</evidence>
<proteinExistence type="inferred from homology"/>
<evidence type="ECO:0000256" key="2">
    <source>
        <dbReference type="ARBA" id="ARBA00022448"/>
    </source>
</evidence>
<keyword evidence="2" id="KW-0813">Transport</keyword>
<keyword evidence="4" id="KW-0029">Amino-acid transport</keyword>
<dbReference type="Gene3D" id="3.40.50.2300">
    <property type="match status" value="2"/>
</dbReference>
<dbReference type="RefSeq" id="WP_183358643.1">
    <property type="nucleotide sequence ID" value="NZ_BAABKR010000001.1"/>
</dbReference>
<feature type="chain" id="PRO_5038541132" evidence="6">
    <location>
        <begin position="25"/>
        <end position="396"/>
    </location>
</feature>
<dbReference type="SUPFAM" id="SSF53822">
    <property type="entry name" value="Periplasmic binding protein-like I"/>
    <property type="match status" value="1"/>
</dbReference>
<name>A0A7W5TVY6_9MICC</name>
<evidence type="ECO:0000256" key="3">
    <source>
        <dbReference type="ARBA" id="ARBA00022729"/>
    </source>
</evidence>
<dbReference type="PROSITE" id="PS51257">
    <property type="entry name" value="PROKAR_LIPOPROTEIN"/>
    <property type="match status" value="1"/>
</dbReference>
<dbReference type="InterPro" id="IPR000709">
    <property type="entry name" value="Leu_Ile_Val-bd"/>
</dbReference>
<organism evidence="8 9">
    <name type="scientific">Garicola koreensis</name>
    <dbReference type="NCBI Taxonomy" id="1262554"/>
    <lineage>
        <taxon>Bacteria</taxon>
        <taxon>Bacillati</taxon>
        <taxon>Actinomycetota</taxon>
        <taxon>Actinomycetes</taxon>
        <taxon>Micrococcales</taxon>
        <taxon>Micrococcaceae</taxon>
        <taxon>Garicola</taxon>
    </lineage>
</organism>
<dbReference type="AlphaFoldDB" id="A0A7W5TVY6"/>
<comment type="caution">
    <text evidence="8">The sequence shown here is derived from an EMBL/GenBank/DDBJ whole genome shotgun (WGS) entry which is preliminary data.</text>
</comment>
<evidence type="ECO:0000256" key="1">
    <source>
        <dbReference type="ARBA" id="ARBA00010062"/>
    </source>
</evidence>
<dbReference type="InterPro" id="IPR028082">
    <property type="entry name" value="Peripla_BP_I"/>
</dbReference>
<reference evidence="8 9" key="1">
    <citation type="submission" date="2020-08" db="EMBL/GenBank/DDBJ databases">
        <title>Sequencing the genomes of 1000 actinobacteria strains.</title>
        <authorList>
            <person name="Klenk H.-P."/>
        </authorList>
    </citation>
    <scope>NUCLEOTIDE SEQUENCE [LARGE SCALE GENOMIC DNA]</scope>
    <source>
        <strain evidence="8 9">DSM 28238</strain>
    </source>
</reference>
<comment type="similarity">
    <text evidence="1">Belongs to the leucine-binding protein family.</text>
</comment>
<feature type="signal peptide" evidence="6">
    <location>
        <begin position="1"/>
        <end position="24"/>
    </location>
</feature>
<evidence type="ECO:0000256" key="5">
    <source>
        <dbReference type="SAM" id="MobiDB-lite"/>
    </source>
</evidence>
<keyword evidence="3 6" id="KW-0732">Signal</keyword>
<protein>
    <submittedName>
        <fullName evidence="8">Branched-chain amino acid transport system substrate-binding protein</fullName>
    </submittedName>
</protein>
<accession>A0A7W5TVY6</accession>
<dbReference type="EMBL" id="JACIBT010000011">
    <property type="protein sequence ID" value="MBB3668234.1"/>
    <property type="molecule type" value="Genomic_DNA"/>
</dbReference>
<keyword evidence="9" id="KW-1185">Reference proteome</keyword>
<evidence type="ECO:0000256" key="6">
    <source>
        <dbReference type="SAM" id="SignalP"/>
    </source>
</evidence>
<dbReference type="Proteomes" id="UP000547528">
    <property type="component" value="Unassembled WGS sequence"/>
</dbReference>
<feature type="domain" description="Leucine-binding protein" evidence="7">
    <location>
        <begin position="36"/>
        <end position="385"/>
    </location>
</feature>
<feature type="region of interest" description="Disordered" evidence="5">
    <location>
        <begin position="366"/>
        <end position="396"/>
    </location>
</feature>
<dbReference type="PRINTS" id="PR00337">
    <property type="entry name" value="LEUILEVALBP"/>
</dbReference>
<dbReference type="PANTHER" id="PTHR47235">
    <property type="entry name" value="BLR6548 PROTEIN"/>
    <property type="match status" value="1"/>
</dbReference>